<sequence>MSSSDYYRRCARWNEGSSKRHHRDIDADHLIGFARIWAPYGGATEAEIFGLFGMTRRRFVERLWQIISESNCDQDEVRILADAYPPLGDATSE</sequence>
<reference evidence="1 2" key="1">
    <citation type="submission" date="2018-06" db="EMBL/GenBank/DDBJ databases">
        <title>Genomic Encyclopedia of Type Strains, Phase IV (KMG-IV): sequencing the most valuable type-strain genomes for metagenomic binning, comparative biology and taxonomic classification.</title>
        <authorList>
            <person name="Goeker M."/>
        </authorList>
    </citation>
    <scope>NUCLEOTIDE SEQUENCE [LARGE SCALE GENOMIC DNA]</scope>
    <source>
        <strain evidence="1 2">DSM 45521</strain>
    </source>
</reference>
<gene>
    <name evidence="1" type="ORF">DFR67_12938</name>
</gene>
<accession>A0A318RBB4</accession>
<name>A0A318RBB4_WILLI</name>
<dbReference type="Proteomes" id="UP000247591">
    <property type="component" value="Unassembled WGS sequence"/>
</dbReference>
<protein>
    <recommendedName>
        <fullName evidence="3">DUF3263 domain-containing protein</fullName>
    </recommendedName>
</protein>
<dbReference type="EMBL" id="QJSP01000029">
    <property type="protein sequence ID" value="PYE11871.1"/>
    <property type="molecule type" value="Genomic_DNA"/>
</dbReference>
<evidence type="ECO:0008006" key="3">
    <source>
        <dbReference type="Google" id="ProtNLM"/>
    </source>
</evidence>
<evidence type="ECO:0000313" key="2">
    <source>
        <dbReference type="Proteomes" id="UP000247591"/>
    </source>
</evidence>
<proteinExistence type="predicted"/>
<comment type="caution">
    <text evidence="1">The sequence shown here is derived from an EMBL/GenBank/DDBJ whole genome shotgun (WGS) entry which is preliminary data.</text>
</comment>
<evidence type="ECO:0000313" key="1">
    <source>
        <dbReference type="EMBL" id="PYE11871.1"/>
    </source>
</evidence>
<keyword evidence="2" id="KW-1185">Reference proteome</keyword>
<organism evidence="1 2">
    <name type="scientific">Williamsia limnetica</name>
    <dbReference type="NCBI Taxonomy" id="882452"/>
    <lineage>
        <taxon>Bacteria</taxon>
        <taxon>Bacillati</taxon>
        <taxon>Actinomycetota</taxon>
        <taxon>Actinomycetes</taxon>
        <taxon>Mycobacteriales</taxon>
        <taxon>Nocardiaceae</taxon>
        <taxon>Williamsia</taxon>
    </lineage>
</organism>
<dbReference type="AlphaFoldDB" id="A0A318RBB4"/>